<dbReference type="Proteomes" id="UP000886653">
    <property type="component" value="Unassembled WGS sequence"/>
</dbReference>
<keyword evidence="2" id="KW-0677">Repeat</keyword>
<dbReference type="InterPro" id="IPR052254">
    <property type="entry name" value="CUL4-DDB1_E3_ligase_receptor"/>
</dbReference>
<dbReference type="PROSITE" id="PS50082">
    <property type="entry name" value="WD_REPEATS_2"/>
    <property type="match status" value="1"/>
</dbReference>
<accession>A0A9P6T9V1</accession>
<evidence type="ECO:0000313" key="4">
    <source>
        <dbReference type="EMBL" id="KAG0143994.1"/>
    </source>
</evidence>
<feature type="repeat" description="WD" evidence="3">
    <location>
        <begin position="371"/>
        <end position="397"/>
    </location>
</feature>
<keyword evidence="5" id="KW-1185">Reference proteome</keyword>
<dbReference type="GO" id="GO:0080008">
    <property type="term" value="C:Cul4-RING E3 ubiquitin ligase complex"/>
    <property type="evidence" value="ECO:0007669"/>
    <property type="project" value="TreeGrafter"/>
</dbReference>
<sequence>MSESKPIRIPGYVFDPVKKRYFKSTVGGPKNVPGPVSNPINQLPKGTHVQRLRKQKKGAISNRIGRIDSYPLLRAHLPISMLLDPELHPGTSASRSRFQSRVQSRALLQTTKTEIQIPRIQFDHNHITSLVIPNSENLSNQPKQIWVGYELGFIQRGNLKSALTPRPNDESTYIGNDTWDTISSHNGSPITSISVYNDFYAYTKMCGTLHFKSPYETDEKLRRYDTNLWCSLLTPDFLACGTDKHIKIWNMPEIENCQTWFTGSSVFALEKISKETFVSGTRSGKVLHIDQRIDPKKTKSVECLISKPGSIYQLKYLFDHNQLLVIGSGNYAVIHDLRYINQNSNKNIYQNQFQFEPIITLSSHQNKCTQSLGFSSTSSLISLAGDDNMIRLWDLKSDLITGMGLQPIEINRYKSLLNHQPLSNSLHWSEKITGLAFLNDHFISSNQINLLVSHGTELTCLTL</sequence>
<dbReference type="InterPro" id="IPR036322">
    <property type="entry name" value="WD40_repeat_dom_sf"/>
</dbReference>
<dbReference type="PANTHER" id="PTHR44472">
    <property type="entry name" value="DDB1- AND CUL4-ASSOCIATED FACTOR 4-RELATED"/>
    <property type="match status" value="1"/>
</dbReference>
<organism evidence="4 5">
    <name type="scientific">Cronartium quercuum f. sp. fusiforme G11</name>
    <dbReference type="NCBI Taxonomy" id="708437"/>
    <lineage>
        <taxon>Eukaryota</taxon>
        <taxon>Fungi</taxon>
        <taxon>Dikarya</taxon>
        <taxon>Basidiomycota</taxon>
        <taxon>Pucciniomycotina</taxon>
        <taxon>Pucciniomycetes</taxon>
        <taxon>Pucciniales</taxon>
        <taxon>Coleosporiaceae</taxon>
        <taxon>Cronartium</taxon>
    </lineage>
</organism>
<name>A0A9P6T9V1_9BASI</name>
<dbReference type="EMBL" id="MU167305">
    <property type="protein sequence ID" value="KAG0143994.1"/>
    <property type="molecule type" value="Genomic_DNA"/>
</dbReference>
<proteinExistence type="predicted"/>
<dbReference type="Gene3D" id="2.130.10.10">
    <property type="entry name" value="YVTN repeat-like/Quinoprotein amine dehydrogenase"/>
    <property type="match status" value="1"/>
</dbReference>
<protein>
    <submittedName>
        <fullName evidence="4">Uncharacterized protein</fullName>
    </submittedName>
</protein>
<keyword evidence="1 3" id="KW-0853">WD repeat</keyword>
<dbReference type="PROSITE" id="PS00678">
    <property type="entry name" value="WD_REPEATS_1"/>
    <property type="match status" value="1"/>
</dbReference>
<dbReference type="PANTHER" id="PTHR44472:SF1">
    <property type="entry name" value="DDB1 AND CUL4 ASSOCIATED FACTOR 4"/>
    <property type="match status" value="1"/>
</dbReference>
<evidence type="ECO:0000256" key="3">
    <source>
        <dbReference type="PROSITE-ProRule" id="PRU00221"/>
    </source>
</evidence>
<dbReference type="SMART" id="SM00320">
    <property type="entry name" value="WD40"/>
    <property type="match status" value="3"/>
</dbReference>
<evidence type="ECO:0000313" key="5">
    <source>
        <dbReference type="Proteomes" id="UP000886653"/>
    </source>
</evidence>
<dbReference type="InterPro" id="IPR001680">
    <property type="entry name" value="WD40_rpt"/>
</dbReference>
<dbReference type="AlphaFoldDB" id="A0A9P6T9V1"/>
<evidence type="ECO:0000256" key="2">
    <source>
        <dbReference type="ARBA" id="ARBA00022737"/>
    </source>
</evidence>
<comment type="caution">
    <text evidence="4">The sequence shown here is derived from an EMBL/GenBank/DDBJ whole genome shotgun (WGS) entry which is preliminary data.</text>
</comment>
<dbReference type="OrthoDB" id="2504914at2759"/>
<evidence type="ECO:0000256" key="1">
    <source>
        <dbReference type="ARBA" id="ARBA00022574"/>
    </source>
</evidence>
<dbReference type="InterPro" id="IPR015943">
    <property type="entry name" value="WD40/YVTN_repeat-like_dom_sf"/>
</dbReference>
<gene>
    <name evidence="4" type="ORF">CROQUDRAFT_108804</name>
</gene>
<reference evidence="4" key="1">
    <citation type="submission" date="2013-11" db="EMBL/GenBank/DDBJ databases">
        <title>Genome sequence of the fusiform rust pathogen reveals effectors for host alternation and coevolution with pine.</title>
        <authorList>
            <consortium name="DOE Joint Genome Institute"/>
            <person name="Smith K."/>
            <person name="Pendleton A."/>
            <person name="Kubisiak T."/>
            <person name="Anderson C."/>
            <person name="Salamov A."/>
            <person name="Aerts A."/>
            <person name="Riley R."/>
            <person name="Clum A."/>
            <person name="Lindquist E."/>
            <person name="Ence D."/>
            <person name="Campbell M."/>
            <person name="Kronenberg Z."/>
            <person name="Feau N."/>
            <person name="Dhillon B."/>
            <person name="Hamelin R."/>
            <person name="Burleigh J."/>
            <person name="Smith J."/>
            <person name="Yandell M."/>
            <person name="Nelson C."/>
            <person name="Grigoriev I."/>
            <person name="Davis J."/>
        </authorList>
    </citation>
    <scope>NUCLEOTIDE SEQUENCE</scope>
    <source>
        <strain evidence="4">G11</strain>
    </source>
</reference>
<dbReference type="SUPFAM" id="SSF50978">
    <property type="entry name" value="WD40 repeat-like"/>
    <property type="match status" value="1"/>
</dbReference>
<dbReference type="InterPro" id="IPR019775">
    <property type="entry name" value="WD40_repeat_CS"/>
</dbReference>